<gene>
    <name evidence="9" type="ordered locus">DEFDS_P249</name>
</gene>
<reference evidence="9 10" key="1">
    <citation type="journal article" date="2010" name="DNA Res.">
        <title>Bacterial lifestyle in a deep-sea hydrothermal vent chimney revealed by the genome sequence of the thermophilic bacterium Deferribacter desulfuricans SSM1.</title>
        <authorList>
            <person name="Takaki Y."/>
            <person name="Shimamura S."/>
            <person name="Nakagawa S."/>
            <person name="Fukuhara Y."/>
            <person name="Horikawa H."/>
            <person name="Ankai A."/>
            <person name="Harada T."/>
            <person name="Hosoyama A."/>
            <person name="Oguchi A."/>
            <person name="Fukui S."/>
            <person name="Fujita N."/>
            <person name="Takami H."/>
            <person name="Takai K."/>
        </authorList>
    </citation>
    <scope>NUCLEOTIDE SEQUENCE [LARGE SCALE GENOMIC DNA]</scope>
    <source>
        <strain evidence="10">DSM 14783 / JCM 11476 / NBRC 101012 / SSM1</strain>
        <plasmid evidence="10">Plasmid megaplasmid pDF308</plasmid>
    </source>
</reference>
<dbReference type="InterPro" id="IPR000385">
    <property type="entry name" value="MoaA_NifB_PqqE_Fe-S-bd_CS"/>
</dbReference>
<dbReference type="Pfam" id="PF04055">
    <property type="entry name" value="Radical_SAM"/>
    <property type="match status" value="1"/>
</dbReference>
<comment type="similarity">
    <text evidence="7">Belongs to the radical SAM superfamily. Anaerobic sulfatase-maturating enzyme family.</text>
</comment>
<evidence type="ECO:0000256" key="7">
    <source>
        <dbReference type="ARBA" id="ARBA00023601"/>
    </source>
</evidence>
<comment type="cofactor">
    <cofactor evidence="1">
        <name>[4Fe-4S] cluster</name>
        <dbReference type="ChEBI" id="CHEBI:49883"/>
    </cofactor>
</comment>
<dbReference type="PANTHER" id="PTHR43273:SF3">
    <property type="entry name" value="ANAEROBIC SULFATASE-MATURATING ENZYME HOMOLOG ASLB-RELATED"/>
    <property type="match status" value="1"/>
</dbReference>
<keyword evidence="10" id="KW-1185">Reference proteome</keyword>
<keyword evidence="3" id="KW-0949">S-adenosyl-L-methionine</keyword>
<evidence type="ECO:0000256" key="5">
    <source>
        <dbReference type="ARBA" id="ARBA00023004"/>
    </source>
</evidence>
<evidence type="ECO:0000256" key="1">
    <source>
        <dbReference type="ARBA" id="ARBA00001966"/>
    </source>
</evidence>
<dbReference type="InterPro" id="IPR006638">
    <property type="entry name" value="Elp3/MiaA/NifB-like_rSAM"/>
</dbReference>
<evidence type="ECO:0000259" key="8">
    <source>
        <dbReference type="PROSITE" id="PS51918"/>
    </source>
</evidence>
<dbReference type="InterPro" id="IPR007197">
    <property type="entry name" value="rSAM"/>
</dbReference>
<evidence type="ECO:0000313" key="9">
    <source>
        <dbReference type="EMBL" id="BAI81869.1"/>
    </source>
</evidence>
<keyword evidence="2" id="KW-0004">4Fe-4S</keyword>
<dbReference type="RefSeq" id="WP_013009081.1">
    <property type="nucleotide sequence ID" value="NC_013940.1"/>
</dbReference>
<dbReference type="PROSITE" id="PS01305">
    <property type="entry name" value="MOAA_NIFB_PQQE"/>
    <property type="match status" value="1"/>
</dbReference>
<keyword evidence="9" id="KW-0614">Plasmid</keyword>
<evidence type="ECO:0000256" key="6">
    <source>
        <dbReference type="ARBA" id="ARBA00023014"/>
    </source>
</evidence>
<dbReference type="InterPro" id="IPR023867">
    <property type="entry name" value="Sulphatase_maturase_rSAM"/>
</dbReference>
<dbReference type="EMBL" id="AP011530">
    <property type="protein sequence ID" value="BAI81869.1"/>
    <property type="molecule type" value="Genomic_DNA"/>
</dbReference>
<evidence type="ECO:0000256" key="2">
    <source>
        <dbReference type="ARBA" id="ARBA00022485"/>
    </source>
</evidence>
<dbReference type="KEGG" id="ddf:DEFDS_P249"/>
<dbReference type="SMART" id="SM00729">
    <property type="entry name" value="Elp3"/>
    <property type="match status" value="1"/>
</dbReference>
<dbReference type="SFLD" id="SFLDG01067">
    <property type="entry name" value="SPASM/twitch_domain_containing"/>
    <property type="match status" value="1"/>
</dbReference>
<accession>D3PF77</accession>
<dbReference type="SUPFAM" id="SSF102114">
    <property type="entry name" value="Radical SAM enzymes"/>
    <property type="match status" value="1"/>
</dbReference>
<dbReference type="GO" id="GO:0032324">
    <property type="term" value="P:molybdopterin cofactor biosynthetic process"/>
    <property type="evidence" value="ECO:0007669"/>
    <property type="project" value="UniProtKB-ARBA"/>
</dbReference>
<dbReference type="Gene3D" id="3.20.20.70">
    <property type="entry name" value="Aldolase class I"/>
    <property type="match status" value="1"/>
</dbReference>
<dbReference type="HOGENOM" id="CLU_009273_3_0_0"/>
<dbReference type="SFLD" id="SFLDS00029">
    <property type="entry name" value="Radical_SAM"/>
    <property type="match status" value="1"/>
</dbReference>
<dbReference type="Proteomes" id="UP000001520">
    <property type="component" value="Plasmid megaplasmid pDF308"/>
</dbReference>
<dbReference type="eggNOG" id="COG0641">
    <property type="taxonomic scope" value="Bacteria"/>
</dbReference>
<evidence type="ECO:0000256" key="3">
    <source>
        <dbReference type="ARBA" id="ARBA00022691"/>
    </source>
</evidence>
<evidence type="ECO:0000313" key="10">
    <source>
        <dbReference type="Proteomes" id="UP000001520"/>
    </source>
</evidence>
<dbReference type="InterPro" id="IPR013785">
    <property type="entry name" value="Aldolase_TIM"/>
</dbReference>
<organism evidence="9 10">
    <name type="scientific">Deferribacter desulfuricans (strain DSM 14783 / JCM 11476 / NBRC 101012 / SSM1)</name>
    <dbReference type="NCBI Taxonomy" id="639282"/>
    <lineage>
        <taxon>Bacteria</taxon>
        <taxon>Pseudomonadati</taxon>
        <taxon>Deferribacterota</taxon>
        <taxon>Deferribacteres</taxon>
        <taxon>Deferribacterales</taxon>
        <taxon>Deferribacteraceae</taxon>
        <taxon>Deferribacter</taxon>
    </lineage>
</organism>
<evidence type="ECO:0000256" key="4">
    <source>
        <dbReference type="ARBA" id="ARBA00022723"/>
    </source>
</evidence>
<geneLocation type="plasmid" evidence="9 10">
    <name>megaplasmid pDF308</name>
</geneLocation>
<keyword evidence="5" id="KW-0408">Iron</keyword>
<dbReference type="CDD" id="cd01335">
    <property type="entry name" value="Radical_SAM"/>
    <property type="match status" value="1"/>
</dbReference>
<keyword evidence="4" id="KW-0479">Metal-binding</keyword>
<dbReference type="PROSITE" id="PS51918">
    <property type="entry name" value="RADICAL_SAM"/>
    <property type="match status" value="1"/>
</dbReference>
<dbReference type="GO" id="GO:0051539">
    <property type="term" value="F:4 iron, 4 sulfur cluster binding"/>
    <property type="evidence" value="ECO:0007669"/>
    <property type="project" value="UniProtKB-KW"/>
</dbReference>
<dbReference type="OrthoDB" id="9808591at2"/>
<dbReference type="GO" id="GO:0046872">
    <property type="term" value="F:metal ion binding"/>
    <property type="evidence" value="ECO:0007669"/>
    <property type="project" value="UniProtKB-KW"/>
</dbReference>
<proteinExistence type="inferred from homology"/>
<keyword evidence="6" id="KW-0411">Iron-sulfur</keyword>
<name>D3PF77_DEFDS</name>
<dbReference type="AlphaFoldDB" id="D3PF77"/>
<feature type="domain" description="Radical SAM core" evidence="8">
    <location>
        <begin position="1"/>
        <end position="238"/>
    </location>
</feature>
<dbReference type="InterPro" id="IPR058240">
    <property type="entry name" value="rSAM_sf"/>
</dbReference>
<dbReference type="PANTHER" id="PTHR43273">
    <property type="entry name" value="ANAEROBIC SULFATASE-MATURATING ENZYME HOMOLOG ASLB-RELATED"/>
    <property type="match status" value="1"/>
</dbReference>
<sequence length="409" mass="49486">MRIVYEVTRRCNLQCKYCYEGFKGTKPLNKERLLDPDDFVKFVYELLINNEPVLIQFHGGEPLLEYKHIKEIITRIRQLSIYEKYKSKIEFTIVTNGIFLDEEKIKWFKENDLIKYCISHDIVSNITQEMRHNILDKNWLFNKLDILLKHKTLPEISYVITKKHIELGPKNFIQELVVLFKYVKEKHNYMFTTFNLTPVDPIPYLYFYNIGIYNDEDILWFQNNMFINYDEFFEFYFKSLQIMQQNYIDLIDPRYQNNILLLERNSNLVLQNYYNCNTNFIDSGIPCKMGTELLAVTPNGDIYPCTKIIDLLHNFKELKDIFLLGNIKSFNFKNYNQQLIKFKEKILNNLYYHNIPCHFFCEKSETCSYCIVHNYMLYNYFDSYIGNFKCIFNNKIHRTVNTFKERYNL</sequence>
<dbReference type="GO" id="GO:0016491">
    <property type="term" value="F:oxidoreductase activity"/>
    <property type="evidence" value="ECO:0007669"/>
    <property type="project" value="InterPro"/>
</dbReference>
<protein>
    <recommendedName>
        <fullName evidence="8">Radical SAM core domain-containing protein</fullName>
    </recommendedName>
</protein>